<feature type="region of interest" description="Disordered" evidence="1">
    <location>
        <begin position="33"/>
        <end position="52"/>
    </location>
</feature>
<gene>
    <name evidence="2" type="ORF">UFOPK3472_04480</name>
</gene>
<organism evidence="2">
    <name type="scientific">freshwater metagenome</name>
    <dbReference type="NCBI Taxonomy" id="449393"/>
    <lineage>
        <taxon>unclassified sequences</taxon>
        <taxon>metagenomes</taxon>
        <taxon>ecological metagenomes</taxon>
    </lineage>
</organism>
<reference evidence="2" key="1">
    <citation type="submission" date="2020-05" db="EMBL/GenBank/DDBJ databases">
        <authorList>
            <person name="Chiriac C."/>
            <person name="Salcher M."/>
            <person name="Ghai R."/>
            <person name="Kavagutti S V."/>
        </authorList>
    </citation>
    <scope>NUCLEOTIDE SEQUENCE</scope>
</reference>
<evidence type="ECO:0000313" key="2">
    <source>
        <dbReference type="EMBL" id="CAB4937882.1"/>
    </source>
</evidence>
<protein>
    <submittedName>
        <fullName evidence="2">Unannotated protein</fullName>
    </submittedName>
</protein>
<sequence length="182" mass="19276">MKRGQLIAVSAVLVFVVVVAAAVVTLVKFSGTDESHDPATDAHVHLDEDRGSDPGGVAEAALAAMFSWQPAIDPSPAAAVERAQRWLGGQLAADATQPAATGIRPLPQWAGWRDSGDIVTATTQSGDAITASDSRQVLDVALTQTVLHRDGSTTPYSDYRVRAVVEKNSDTWQLTEYNLAPK</sequence>
<name>A0A6J7J5X5_9ZZZZ</name>
<proteinExistence type="predicted"/>
<evidence type="ECO:0000256" key="1">
    <source>
        <dbReference type="SAM" id="MobiDB-lite"/>
    </source>
</evidence>
<dbReference type="EMBL" id="CAFBLX010000578">
    <property type="protein sequence ID" value="CAB4937882.1"/>
    <property type="molecule type" value="Genomic_DNA"/>
</dbReference>
<dbReference type="AlphaFoldDB" id="A0A6J7J5X5"/>
<accession>A0A6J7J5X5</accession>